<reference evidence="1" key="1">
    <citation type="submission" date="2020-10" db="EMBL/GenBank/DDBJ databases">
        <authorList>
            <person name="Gilroy R."/>
        </authorList>
    </citation>
    <scope>NUCLEOTIDE SEQUENCE</scope>
    <source>
        <strain evidence="1">CHK190-19873</strain>
    </source>
</reference>
<protein>
    <submittedName>
        <fullName evidence="1">Uncharacterized protein</fullName>
    </submittedName>
</protein>
<gene>
    <name evidence="1" type="ORF">IAB44_16455</name>
</gene>
<evidence type="ECO:0000313" key="2">
    <source>
        <dbReference type="Proteomes" id="UP000823935"/>
    </source>
</evidence>
<dbReference type="EMBL" id="DVIQ01000112">
    <property type="protein sequence ID" value="HIS33116.1"/>
    <property type="molecule type" value="Genomic_DNA"/>
</dbReference>
<dbReference type="Proteomes" id="UP000823935">
    <property type="component" value="Unassembled WGS sequence"/>
</dbReference>
<dbReference type="AlphaFoldDB" id="A0A9D1EWM4"/>
<comment type="caution">
    <text evidence="1">The sequence shown here is derived from an EMBL/GenBank/DDBJ whole genome shotgun (WGS) entry which is preliminary data.</text>
</comment>
<accession>A0A9D1EWM4</accession>
<proteinExistence type="predicted"/>
<evidence type="ECO:0000313" key="1">
    <source>
        <dbReference type="EMBL" id="HIS33116.1"/>
    </source>
</evidence>
<organism evidence="1 2">
    <name type="scientific">Candidatus Limivivens intestinipullorum</name>
    <dbReference type="NCBI Taxonomy" id="2840858"/>
    <lineage>
        <taxon>Bacteria</taxon>
        <taxon>Bacillati</taxon>
        <taxon>Bacillota</taxon>
        <taxon>Clostridia</taxon>
        <taxon>Lachnospirales</taxon>
        <taxon>Lachnospiraceae</taxon>
        <taxon>Lachnospiraceae incertae sedis</taxon>
        <taxon>Candidatus Limivivens</taxon>
    </lineage>
</organism>
<reference evidence="1" key="2">
    <citation type="journal article" date="2021" name="PeerJ">
        <title>Extensive microbial diversity within the chicken gut microbiome revealed by metagenomics and culture.</title>
        <authorList>
            <person name="Gilroy R."/>
            <person name="Ravi A."/>
            <person name="Getino M."/>
            <person name="Pursley I."/>
            <person name="Horton D.L."/>
            <person name="Alikhan N.F."/>
            <person name="Baker D."/>
            <person name="Gharbi K."/>
            <person name="Hall N."/>
            <person name="Watson M."/>
            <person name="Adriaenssens E.M."/>
            <person name="Foster-Nyarko E."/>
            <person name="Jarju S."/>
            <person name="Secka A."/>
            <person name="Antonio M."/>
            <person name="Oren A."/>
            <person name="Chaudhuri R.R."/>
            <person name="La Ragione R."/>
            <person name="Hildebrand F."/>
            <person name="Pallen M.J."/>
        </authorList>
    </citation>
    <scope>NUCLEOTIDE SEQUENCE</scope>
    <source>
        <strain evidence="1">CHK190-19873</strain>
    </source>
</reference>
<sequence>MALLRGCQEGKQTPELKEIECPKCKEIIEVFAKEGKSVEDVKCEKCGFEIKEGDPV</sequence>
<name>A0A9D1EWM4_9FIRM</name>